<dbReference type="Proteomes" id="UP000177791">
    <property type="component" value="Unassembled WGS sequence"/>
</dbReference>
<comment type="caution">
    <text evidence="3">The sequence shown here is derived from an EMBL/GenBank/DDBJ whole genome shotgun (WGS) entry which is preliminary data.</text>
</comment>
<name>A0A1G1T1B4_9BACT</name>
<dbReference type="InterPro" id="IPR012336">
    <property type="entry name" value="Thioredoxin-like_fold"/>
</dbReference>
<dbReference type="EMBL" id="MDZC01000068">
    <property type="protein sequence ID" value="OGX84664.1"/>
    <property type="molecule type" value="Genomic_DNA"/>
</dbReference>
<dbReference type="InterPro" id="IPR036249">
    <property type="entry name" value="Thioredoxin-like_sf"/>
</dbReference>
<reference evidence="3 4" key="1">
    <citation type="submission" date="2016-08" db="EMBL/GenBank/DDBJ databases">
        <title>Hymenobacter coccineus sp. nov., Hymenobacter lapidarius sp. nov. and Hymenobacter glacialis sp. nov., isolated from Antarctic soil.</title>
        <authorList>
            <person name="Sedlacek I."/>
            <person name="Kralova S."/>
            <person name="Kyrova K."/>
            <person name="Maslanova I."/>
            <person name="Stankova E."/>
            <person name="Vrbovska V."/>
            <person name="Nemec M."/>
            <person name="Bartak M."/>
            <person name="Svec P."/>
            <person name="Busse H.-J."/>
            <person name="Pantucek R."/>
        </authorList>
    </citation>
    <scope>NUCLEOTIDE SEQUENCE [LARGE SCALE GENOMIC DNA]</scope>
    <source>
        <strain evidence="3 4">CCM 8648</strain>
    </source>
</reference>
<proteinExistence type="predicted"/>
<evidence type="ECO:0000259" key="2">
    <source>
        <dbReference type="PROSITE" id="PS51352"/>
    </source>
</evidence>
<evidence type="ECO:0000313" key="4">
    <source>
        <dbReference type="Proteomes" id="UP000177791"/>
    </source>
</evidence>
<dbReference type="InterPro" id="IPR013766">
    <property type="entry name" value="Thioredoxin_domain"/>
</dbReference>
<organism evidence="3 4">
    <name type="scientific">Hymenobacter glacialis</name>
    <dbReference type="NCBI Taxonomy" id="1908236"/>
    <lineage>
        <taxon>Bacteria</taxon>
        <taxon>Pseudomonadati</taxon>
        <taxon>Bacteroidota</taxon>
        <taxon>Cytophagia</taxon>
        <taxon>Cytophagales</taxon>
        <taxon>Hymenobacteraceae</taxon>
        <taxon>Hymenobacter</taxon>
    </lineage>
</organism>
<dbReference type="SUPFAM" id="SSF52833">
    <property type="entry name" value="Thioredoxin-like"/>
    <property type="match status" value="1"/>
</dbReference>
<dbReference type="AlphaFoldDB" id="A0A1G1T1B4"/>
<dbReference type="PROSITE" id="PS51352">
    <property type="entry name" value="THIOREDOXIN_2"/>
    <property type="match status" value="1"/>
</dbReference>
<keyword evidence="1" id="KW-0732">Signal</keyword>
<feature type="chain" id="PRO_5009578780" description="Thioredoxin domain-containing protein" evidence="1">
    <location>
        <begin position="23"/>
        <end position="393"/>
    </location>
</feature>
<protein>
    <recommendedName>
        <fullName evidence="2">Thioredoxin domain-containing protein</fullName>
    </recommendedName>
</protein>
<sequence length="393" mass="43471">MRHFLLWVFLFCAVAVQGQTTALNFRAIKWAEVLATAKKTHKPIFFYAWSPSCGPCVGMARDVFPDSAVARYYNANFVSYKANIDEGEGKVLASKYGIQSLPAYLYFTPEGKPLHRSGSGKPAAAFIEDGKDALNPSKAYFALKERYAKGDRTPGLLYSLSSAPGIMQEQALCNQVTDQYLKTQSAQEMASPKNQEYIFNQNVAYESAASRYFLQHQPAFVSQFGQEAVSRKTLNIISQAARPFGGKNDLVGLGKFQQSIGQLLPGESKQWQDVAHIQYLLSQRQRNWPAYVEAILAYGQQFTAQDSHTLYEATVYLTAFVEDQSLLTKADQIILQAIRVAKTQTYLVARAKLLHKLGNDAEATIVATEAIAAATKAGESPRDATAFLAEIKK</sequence>
<feature type="signal peptide" evidence="1">
    <location>
        <begin position="1"/>
        <end position="22"/>
    </location>
</feature>
<gene>
    <name evidence="3" type="ORF">BEN48_02690</name>
</gene>
<dbReference type="Gene3D" id="3.40.30.10">
    <property type="entry name" value="Glutaredoxin"/>
    <property type="match status" value="1"/>
</dbReference>
<dbReference type="STRING" id="1908236.BEN48_02690"/>
<accession>A0A1G1T1B4</accession>
<dbReference type="Pfam" id="PF13098">
    <property type="entry name" value="Thioredoxin_2"/>
    <property type="match status" value="1"/>
</dbReference>
<keyword evidence="4" id="KW-1185">Reference proteome</keyword>
<evidence type="ECO:0000313" key="3">
    <source>
        <dbReference type="EMBL" id="OGX84664.1"/>
    </source>
</evidence>
<feature type="domain" description="Thioredoxin" evidence="2">
    <location>
        <begin position="14"/>
        <end position="139"/>
    </location>
</feature>
<evidence type="ECO:0000256" key="1">
    <source>
        <dbReference type="SAM" id="SignalP"/>
    </source>
</evidence>